<dbReference type="InterPro" id="IPR011990">
    <property type="entry name" value="TPR-like_helical_dom_sf"/>
</dbReference>
<organism evidence="4 5">
    <name type="scientific">Pseudocohnilembus persalinus</name>
    <name type="common">Ciliate</name>
    <dbReference type="NCBI Taxonomy" id="266149"/>
    <lineage>
        <taxon>Eukaryota</taxon>
        <taxon>Sar</taxon>
        <taxon>Alveolata</taxon>
        <taxon>Ciliophora</taxon>
        <taxon>Intramacronucleata</taxon>
        <taxon>Oligohymenophorea</taxon>
        <taxon>Scuticociliatia</taxon>
        <taxon>Philasterida</taxon>
        <taxon>Pseudocohnilembidae</taxon>
        <taxon>Pseudocohnilembus</taxon>
    </lineage>
</organism>
<feature type="compositionally biased region" description="Basic and acidic residues" evidence="3">
    <location>
        <begin position="437"/>
        <end position="449"/>
    </location>
</feature>
<evidence type="ECO:0000313" key="4">
    <source>
        <dbReference type="EMBL" id="KRX04218.1"/>
    </source>
</evidence>
<dbReference type="Gene3D" id="1.25.40.10">
    <property type="entry name" value="Tetratricopeptide repeat domain"/>
    <property type="match status" value="1"/>
</dbReference>
<dbReference type="SMART" id="SM00028">
    <property type="entry name" value="TPR"/>
    <property type="match status" value="3"/>
</dbReference>
<dbReference type="InParanoid" id="A0A0V0QQB3"/>
<evidence type="ECO:0000256" key="2">
    <source>
        <dbReference type="SAM" id="Coils"/>
    </source>
</evidence>
<dbReference type="AlphaFoldDB" id="A0A0V0QQB3"/>
<feature type="repeat" description="TPR" evidence="1">
    <location>
        <begin position="166"/>
        <end position="199"/>
    </location>
</feature>
<evidence type="ECO:0000256" key="1">
    <source>
        <dbReference type="PROSITE-ProRule" id="PRU00339"/>
    </source>
</evidence>
<sequence>MDNLVPKLKFMLKKKEKYEFSFIYKIKGEDQGQKAWYILQVDKNKRDRYMAAIQRTNDNIINLEDYGKVLYCAYGETIPQEILVQLHSQFHMRAVIKSLEYNKLGYEELKNNNYEKAILYFTKSIELSDIDEISFNNRGFCYWQIKDVEKAKKDLFQSIKLNRNLSNPYKHLSKIYFDEKNYLEAQLYCQKALSLGPDNDDRQQLNRLQEQIQNKIGKQNPKSNNKQYIQRIMYKKQNDKTRQQNLGRKQCQLNLKVRKEIKLNEQNYNQKDQNLQEQIEEDIFQEQINVFNGFDNSKTKKIKSSQKLKEKQKNNNEQLEEFNHFNINKEYRDDQNIQRFKIEDQNKQNHHNYLNQGNKMEQNLINFQRSYVQSQELVDYIDNQNYIQTVNNKISIKQKYNPNNNQELDLIDESFTNEDQFGKQTKMFQKYLQSMQQKEKKDQKKKDDYQGQQQKEQSYEAENYYQQKQLQQKDSNNTFENKQILCKQQNKNHFLEFSKEKQQSNQQNYQLKQQWEIQNIDNYKFANLSFQQIKEIEILEQKIQGKNQE</sequence>
<keyword evidence="5" id="KW-1185">Reference proteome</keyword>
<dbReference type="PROSITE" id="PS50005">
    <property type="entry name" value="TPR"/>
    <property type="match status" value="2"/>
</dbReference>
<keyword evidence="1" id="KW-0802">TPR repeat</keyword>
<dbReference type="Proteomes" id="UP000054937">
    <property type="component" value="Unassembled WGS sequence"/>
</dbReference>
<dbReference type="SUPFAM" id="SSF48452">
    <property type="entry name" value="TPR-like"/>
    <property type="match status" value="1"/>
</dbReference>
<keyword evidence="2" id="KW-0175">Coiled coil</keyword>
<name>A0A0V0QQB3_PSEPJ</name>
<evidence type="ECO:0000313" key="5">
    <source>
        <dbReference type="Proteomes" id="UP000054937"/>
    </source>
</evidence>
<feature type="coiled-coil region" evidence="2">
    <location>
        <begin position="258"/>
        <end position="322"/>
    </location>
</feature>
<evidence type="ECO:0000256" key="3">
    <source>
        <dbReference type="SAM" id="MobiDB-lite"/>
    </source>
</evidence>
<gene>
    <name evidence="4" type="ORF">PPERSA_11342</name>
</gene>
<feature type="region of interest" description="Disordered" evidence="3">
    <location>
        <begin position="434"/>
        <end position="458"/>
    </location>
</feature>
<reference evidence="4 5" key="1">
    <citation type="journal article" date="2015" name="Sci. Rep.">
        <title>Genome of the facultative scuticociliatosis pathogen Pseudocohnilembus persalinus provides insight into its virulence through horizontal gene transfer.</title>
        <authorList>
            <person name="Xiong J."/>
            <person name="Wang G."/>
            <person name="Cheng J."/>
            <person name="Tian M."/>
            <person name="Pan X."/>
            <person name="Warren A."/>
            <person name="Jiang C."/>
            <person name="Yuan D."/>
            <person name="Miao W."/>
        </authorList>
    </citation>
    <scope>NUCLEOTIDE SEQUENCE [LARGE SCALE GENOMIC DNA]</scope>
    <source>
        <strain evidence="4">36N120E</strain>
    </source>
</reference>
<dbReference type="EMBL" id="LDAU01000120">
    <property type="protein sequence ID" value="KRX04218.1"/>
    <property type="molecule type" value="Genomic_DNA"/>
</dbReference>
<dbReference type="Pfam" id="PF13181">
    <property type="entry name" value="TPR_8"/>
    <property type="match status" value="3"/>
</dbReference>
<feature type="repeat" description="TPR" evidence="1">
    <location>
        <begin position="98"/>
        <end position="131"/>
    </location>
</feature>
<accession>A0A0V0QQB3</accession>
<dbReference type="InterPro" id="IPR019734">
    <property type="entry name" value="TPR_rpt"/>
</dbReference>
<dbReference type="OrthoDB" id="2335338at2759"/>
<protein>
    <submittedName>
        <fullName evidence="4">Uncharacterized protein</fullName>
    </submittedName>
</protein>
<proteinExistence type="predicted"/>
<comment type="caution">
    <text evidence="4">The sequence shown here is derived from an EMBL/GenBank/DDBJ whole genome shotgun (WGS) entry which is preliminary data.</text>
</comment>